<dbReference type="InterPro" id="IPR009056">
    <property type="entry name" value="Cyt_c-like_dom"/>
</dbReference>
<evidence type="ECO:0000313" key="7">
    <source>
        <dbReference type="EMBL" id="OWT64071.1"/>
    </source>
</evidence>
<dbReference type="SUPFAM" id="SSF46626">
    <property type="entry name" value="Cytochrome c"/>
    <property type="match status" value="1"/>
</dbReference>
<dbReference type="InterPro" id="IPR051459">
    <property type="entry name" value="Cytochrome_c-type_DH"/>
</dbReference>
<keyword evidence="1 4" id="KW-0349">Heme</keyword>
<dbReference type="PROSITE" id="PS51007">
    <property type="entry name" value="CYTC"/>
    <property type="match status" value="1"/>
</dbReference>
<dbReference type="PANTHER" id="PTHR35008">
    <property type="entry name" value="BLL4482 PROTEIN-RELATED"/>
    <property type="match status" value="1"/>
</dbReference>
<keyword evidence="3 4" id="KW-0408">Iron</keyword>
<dbReference type="GO" id="GO:0020037">
    <property type="term" value="F:heme binding"/>
    <property type="evidence" value="ECO:0007669"/>
    <property type="project" value="InterPro"/>
</dbReference>
<dbReference type="Gene3D" id="1.10.760.10">
    <property type="entry name" value="Cytochrome c-like domain"/>
    <property type="match status" value="1"/>
</dbReference>
<keyword evidence="2 4" id="KW-0479">Metal-binding</keyword>
<dbReference type="EMBL" id="NJIH01000003">
    <property type="protein sequence ID" value="OWT64071.1"/>
    <property type="molecule type" value="Genomic_DNA"/>
</dbReference>
<dbReference type="InterPro" id="IPR036909">
    <property type="entry name" value="Cyt_c-like_dom_sf"/>
</dbReference>
<dbReference type="RefSeq" id="WP_088602651.1">
    <property type="nucleotide sequence ID" value="NZ_NJIH01000003.1"/>
</dbReference>
<name>A0A225MWW6_9BURK</name>
<evidence type="ECO:0000256" key="2">
    <source>
        <dbReference type="ARBA" id="ARBA00022723"/>
    </source>
</evidence>
<protein>
    <submittedName>
        <fullName evidence="7">Cytochrome C</fullName>
    </submittedName>
</protein>
<dbReference type="GO" id="GO:0046872">
    <property type="term" value="F:metal ion binding"/>
    <property type="evidence" value="ECO:0007669"/>
    <property type="project" value="UniProtKB-KW"/>
</dbReference>
<dbReference type="AlphaFoldDB" id="A0A225MWW6"/>
<gene>
    <name evidence="7" type="ORF">CEY11_07200</name>
</gene>
<feature type="signal peptide" evidence="5">
    <location>
        <begin position="1"/>
        <end position="31"/>
    </location>
</feature>
<dbReference type="GO" id="GO:0009055">
    <property type="term" value="F:electron transfer activity"/>
    <property type="evidence" value="ECO:0007669"/>
    <property type="project" value="InterPro"/>
</dbReference>
<dbReference type="PANTHER" id="PTHR35008:SF8">
    <property type="entry name" value="ALCOHOL DEHYDROGENASE CYTOCHROME C SUBUNIT"/>
    <property type="match status" value="1"/>
</dbReference>
<evidence type="ECO:0000259" key="6">
    <source>
        <dbReference type="PROSITE" id="PS51007"/>
    </source>
</evidence>
<evidence type="ECO:0000256" key="5">
    <source>
        <dbReference type="SAM" id="SignalP"/>
    </source>
</evidence>
<organism evidence="7 8">
    <name type="scientific">Candidimonas nitroreducens</name>
    <dbReference type="NCBI Taxonomy" id="683354"/>
    <lineage>
        <taxon>Bacteria</taxon>
        <taxon>Pseudomonadati</taxon>
        <taxon>Pseudomonadota</taxon>
        <taxon>Betaproteobacteria</taxon>
        <taxon>Burkholderiales</taxon>
        <taxon>Alcaligenaceae</taxon>
        <taxon>Candidimonas</taxon>
    </lineage>
</organism>
<sequence length="219" mass="23183">MRTPEHRPVLPLSRRLLCGLAGVLPAAAVLAASPAQPHQYGLGHAATPQQVAGWYIDIAPDGKNLPAGSGTVLQGKKIFDSSCAACHGAKGEGGMGDRLQGGQGTLANAKPIKTVGSYWPYATTLYDYIRRAMPMTAPQSLSNDQVYAVSAYVLYLNGLVKEDSTLDAKSLMAVKMPNRDGFISDPRPDVKDQACMQDCPPLHVKSVQAEKADSAAHPS</sequence>
<dbReference type="Proteomes" id="UP000214603">
    <property type="component" value="Unassembled WGS sequence"/>
</dbReference>
<proteinExistence type="predicted"/>
<feature type="domain" description="Cytochrome c" evidence="6">
    <location>
        <begin position="70"/>
        <end position="157"/>
    </location>
</feature>
<evidence type="ECO:0000256" key="3">
    <source>
        <dbReference type="ARBA" id="ARBA00023004"/>
    </source>
</evidence>
<evidence type="ECO:0000256" key="4">
    <source>
        <dbReference type="PROSITE-ProRule" id="PRU00433"/>
    </source>
</evidence>
<reference evidence="8" key="1">
    <citation type="submission" date="2017-06" db="EMBL/GenBank/DDBJ databases">
        <title>Herbaspirillum phytohormonus sp. nov., isolated from the root nodule of Robinia pseudoacacia in lead-zinc mine.</title>
        <authorList>
            <person name="Fan M."/>
            <person name="Lin Y."/>
        </authorList>
    </citation>
    <scope>NUCLEOTIDE SEQUENCE [LARGE SCALE GENOMIC DNA]</scope>
    <source>
        <strain evidence="8">SC-089</strain>
    </source>
</reference>
<keyword evidence="8" id="KW-1185">Reference proteome</keyword>
<feature type="chain" id="PRO_5012420480" evidence="5">
    <location>
        <begin position="32"/>
        <end position="219"/>
    </location>
</feature>
<comment type="caution">
    <text evidence="7">The sequence shown here is derived from an EMBL/GenBank/DDBJ whole genome shotgun (WGS) entry which is preliminary data.</text>
</comment>
<accession>A0A225MWW6</accession>
<dbReference type="Pfam" id="PF00034">
    <property type="entry name" value="Cytochrom_C"/>
    <property type="match status" value="1"/>
</dbReference>
<keyword evidence="5" id="KW-0732">Signal</keyword>
<evidence type="ECO:0000256" key="1">
    <source>
        <dbReference type="ARBA" id="ARBA00022617"/>
    </source>
</evidence>
<dbReference type="OrthoDB" id="9811281at2"/>
<evidence type="ECO:0000313" key="8">
    <source>
        <dbReference type="Proteomes" id="UP000214603"/>
    </source>
</evidence>